<evidence type="ECO:0000259" key="1">
    <source>
        <dbReference type="SMART" id="SM00731"/>
    </source>
</evidence>
<evidence type="ECO:0000313" key="3">
    <source>
        <dbReference type="Proteomes" id="UP001370590"/>
    </source>
</evidence>
<dbReference type="NCBIfam" id="NF003339">
    <property type="entry name" value="PRK04351.1"/>
    <property type="match status" value="1"/>
</dbReference>
<feature type="domain" description="SprT-like" evidence="1">
    <location>
        <begin position="4"/>
        <end position="143"/>
    </location>
</feature>
<dbReference type="InterPro" id="IPR035240">
    <property type="entry name" value="SprT_Zn_ribbon"/>
</dbReference>
<evidence type="ECO:0000313" key="2">
    <source>
        <dbReference type="EMBL" id="MEJ6400199.1"/>
    </source>
</evidence>
<dbReference type="Proteomes" id="UP001370590">
    <property type="component" value="Unassembled WGS sequence"/>
</dbReference>
<accession>A0ABU8SJY6</accession>
<reference evidence="2 3" key="1">
    <citation type="submission" date="2023-10" db="EMBL/GenBank/DDBJ databases">
        <title>Nicoliella lavandulae sp. nov. isolated from Lavandula angustifolia flowers.</title>
        <authorList>
            <person name="Alcantara C."/>
            <person name="Zuniga M."/>
            <person name="Landete J.M."/>
            <person name="Monedero V."/>
        </authorList>
    </citation>
    <scope>NUCLEOTIDE SEQUENCE [LARGE SCALE GENOMIC DNA]</scope>
    <source>
        <strain evidence="2 3">Es01</strain>
    </source>
</reference>
<keyword evidence="3" id="KW-1185">Reference proteome</keyword>
<dbReference type="Pfam" id="PF17283">
    <property type="entry name" value="Zn_ribbon_SprT"/>
    <property type="match status" value="1"/>
</dbReference>
<dbReference type="SMART" id="SM00731">
    <property type="entry name" value="SprT"/>
    <property type="match status" value="1"/>
</dbReference>
<dbReference type="InterPro" id="IPR006640">
    <property type="entry name" value="SprT-like_domain"/>
</dbReference>
<dbReference type="Gene3D" id="3.30.2010.10">
    <property type="entry name" value="Metalloproteases ('zincins'), catalytic domain"/>
    <property type="match status" value="1"/>
</dbReference>
<organism evidence="2 3">
    <name type="scientific">Nicoliella lavandulae</name>
    <dbReference type="NCBI Taxonomy" id="3082954"/>
    <lineage>
        <taxon>Bacteria</taxon>
        <taxon>Bacillati</taxon>
        <taxon>Bacillota</taxon>
        <taxon>Bacilli</taxon>
        <taxon>Lactobacillales</taxon>
        <taxon>Lactobacillaceae</taxon>
        <taxon>Nicoliella</taxon>
    </lineage>
</organism>
<dbReference type="EMBL" id="JAWMWH010000001">
    <property type="protein sequence ID" value="MEJ6400199.1"/>
    <property type="molecule type" value="Genomic_DNA"/>
</dbReference>
<dbReference type="RefSeq" id="WP_339960014.1">
    <property type="nucleotide sequence ID" value="NZ_JAWMWH010000001.1"/>
</dbReference>
<gene>
    <name evidence="2" type="ORF">R4146_03305</name>
</gene>
<comment type="caution">
    <text evidence="2">The sequence shown here is derived from an EMBL/GenBank/DDBJ whole genome shotgun (WGS) entry which is preliminary data.</text>
</comment>
<proteinExistence type="predicted"/>
<sequence length="147" mass="17243">MSNQELQQLCEQISLESFARPFKHQIYFNPRLKTTGGRYYLKSHNIDINPRMVNSADQKLLIGIIKHELCHYHLHLAGFSGQHRTHEFKQLLAAVGGLRYAPKLDQPKYQYECERCHQIYARKRLVNTSKYVCGKCRGRLKLISKLK</sequence>
<protein>
    <submittedName>
        <fullName evidence="2">SprT family protein</fullName>
    </submittedName>
</protein>
<name>A0ABU8SJY6_9LACO</name>
<dbReference type="Pfam" id="PF10263">
    <property type="entry name" value="SprT-like"/>
    <property type="match status" value="1"/>
</dbReference>